<evidence type="ECO:0000313" key="2">
    <source>
        <dbReference type="EMBL" id="TXG65698.1"/>
    </source>
</evidence>
<keyword evidence="3" id="KW-1185">Reference proteome</keyword>
<evidence type="ECO:0000313" key="3">
    <source>
        <dbReference type="Proteomes" id="UP000323000"/>
    </source>
</evidence>
<gene>
    <name evidence="2" type="ORF">EZV62_006973</name>
</gene>
<sequence>MSSTGGTTKGGSGLHFPVESERQSIVYIEEETNNDHENTSLDIEEDSINDHDNTCLAIEEDSINDHENTYLDIEEVLLELYHHELESARRSIDSNSNVGSPSTGNSTTYSDIEEDNSVNDQENIYISLIRTIASQIREGSWNAKVEWTF</sequence>
<feature type="region of interest" description="Disordered" evidence="1">
    <location>
        <begin position="1"/>
        <end position="22"/>
    </location>
</feature>
<comment type="caution">
    <text evidence="2">The sequence shown here is derived from an EMBL/GenBank/DDBJ whole genome shotgun (WGS) entry which is preliminary data.</text>
</comment>
<feature type="compositionally biased region" description="Polar residues" evidence="1">
    <location>
        <begin position="93"/>
        <end position="110"/>
    </location>
</feature>
<dbReference type="EMBL" id="VAHF01000003">
    <property type="protein sequence ID" value="TXG65698.1"/>
    <property type="molecule type" value="Genomic_DNA"/>
</dbReference>
<dbReference type="AlphaFoldDB" id="A0A5C7I9A3"/>
<dbReference type="Proteomes" id="UP000323000">
    <property type="component" value="Chromosome 3"/>
</dbReference>
<organism evidence="2 3">
    <name type="scientific">Acer yangbiense</name>
    <dbReference type="NCBI Taxonomy" id="1000413"/>
    <lineage>
        <taxon>Eukaryota</taxon>
        <taxon>Viridiplantae</taxon>
        <taxon>Streptophyta</taxon>
        <taxon>Embryophyta</taxon>
        <taxon>Tracheophyta</taxon>
        <taxon>Spermatophyta</taxon>
        <taxon>Magnoliopsida</taxon>
        <taxon>eudicotyledons</taxon>
        <taxon>Gunneridae</taxon>
        <taxon>Pentapetalae</taxon>
        <taxon>rosids</taxon>
        <taxon>malvids</taxon>
        <taxon>Sapindales</taxon>
        <taxon>Sapindaceae</taxon>
        <taxon>Hippocastanoideae</taxon>
        <taxon>Acereae</taxon>
        <taxon>Acer</taxon>
    </lineage>
</organism>
<dbReference type="OrthoDB" id="10376279at2759"/>
<evidence type="ECO:0000256" key="1">
    <source>
        <dbReference type="SAM" id="MobiDB-lite"/>
    </source>
</evidence>
<proteinExistence type="predicted"/>
<accession>A0A5C7I9A3</accession>
<feature type="region of interest" description="Disordered" evidence="1">
    <location>
        <begin position="88"/>
        <end position="115"/>
    </location>
</feature>
<protein>
    <submittedName>
        <fullName evidence="2">Uncharacterized protein</fullName>
    </submittedName>
</protein>
<name>A0A5C7I9A3_9ROSI</name>
<reference evidence="3" key="1">
    <citation type="journal article" date="2019" name="Gigascience">
        <title>De novo genome assembly of the endangered Acer yangbiense, a plant species with extremely small populations endemic to Yunnan Province, China.</title>
        <authorList>
            <person name="Yang J."/>
            <person name="Wariss H.M."/>
            <person name="Tao L."/>
            <person name="Zhang R."/>
            <person name="Yun Q."/>
            <person name="Hollingsworth P."/>
            <person name="Dao Z."/>
            <person name="Luo G."/>
            <person name="Guo H."/>
            <person name="Ma Y."/>
            <person name="Sun W."/>
        </authorList>
    </citation>
    <scope>NUCLEOTIDE SEQUENCE [LARGE SCALE GENOMIC DNA]</scope>
    <source>
        <strain evidence="3">cv. Malutang</strain>
    </source>
</reference>